<accession>A0ABW3ASI3</accession>
<dbReference type="Proteomes" id="UP001597010">
    <property type="component" value="Unassembled WGS sequence"/>
</dbReference>
<sequence>MKLWHRILITWGAICLAGIVLFVSYIAYSLTFGNKTSIDEASKSDVRFVLNWCGLGDNRINKVIKSYASPTSLTGDHLDAYSIKITDVTLSELQKENITMGRWYRCDSLPKTLDDAIEFMAGFEAEISWFPKEQDLRTKNFYVYPWSMGYHGVRPYSAQLIFLNPKDKIVYYIDGKI</sequence>
<evidence type="ECO:0000313" key="2">
    <source>
        <dbReference type="EMBL" id="MFD0793815.1"/>
    </source>
</evidence>
<proteinExistence type="predicted"/>
<evidence type="ECO:0000256" key="1">
    <source>
        <dbReference type="SAM" id="Phobius"/>
    </source>
</evidence>
<name>A0ABW3ASI3_9SPHI</name>
<feature type="transmembrane region" description="Helical" evidence="1">
    <location>
        <begin position="7"/>
        <end position="28"/>
    </location>
</feature>
<dbReference type="RefSeq" id="WP_377114165.1">
    <property type="nucleotide sequence ID" value="NZ_JBHTHZ010000005.1"/>
</dbReference>
<keyword evidence="1" id="KW-0812">Transmembrane</keyword>
<comment type="caution">
    <text evidence="2">The sequence shown here is derived from an EMBL/GenBank/DDBJ whole genome shotgun (WGS) entry which is preliminary data.</text>
</comment>
<keyword evidence="3" id="KW-1185">Reference proteome</keyword>
<gene>
    <name evidence="2" type="ORF">ACFQZX_09305</name>
</gene>
<protein>
    <submittedName>
        <fullName evidence="2">Uncharacterized protein</fullName>
    </submittedName>
</protein>
<organism evidence="2 3">
    <name type="scientific">Mucilaginibacter litoreus</name>
    <dbReference type="NCBI Taxonomy" id="1048221"/>
    <lineage>
        <taxon>Bacteria</taxon>
        <taxon>Pseudomonadati</taxon>
        <taxon>Bacteroidota</taxon>
        <taxon>Sphingobacteriia</taxon>
        <taxon>Sphingobacteriales</taxon>
        <taxon>Sphingobacteriaceae</taxon>
        <taxon>Mucilaginibacter</taxon>
    </lineage>
</organism>
<reference evidence="3" key="1">
    <citation type="journal article" date="2019" name="Int. J. Syst. Evol. Microbiol.">
        <title>The Global Catalogue of Microorganisms (GCM) 10K type strain sequencing project: providing services to taxonomists for standard genome sequencing and annotation.</title>
        <authorList>
            <consortium name="The Broad Institute Genomics Platform"/>
            <consortium name="The Broad Institute Genome Sequencing Center for Infectious Disease"/>
            <person name="Wu L."/>
            <person name="Ma J."/>
        </authorList>
    </citation>
    <scope>NUCLEOTIDE SEQUENCE [LARGE SCALE GENOMIC DNA]</scope>
    <source>
        <strain evidence="3">CCUG 61484</strain>
    </source>
</reference>
<dbReference type="EMBL" id="JBHTHZ010000005">
    <property type="protein sequence ID" value="MFD0793815.1"/>
    <property type="molecule type" value="Genomic_DNA"/>
</dbReference>
<keyword evidence="1" id="KW-1133">Transmembrane helix</keyword>
<keyword evidence="1" id="KW-0472">Membrane</keyword>
<evidence type="ECO:0000313" key="3">
    <source>
        <dbReference type="Proteomes" id="UP001597010"/>
    </source>
</evidence>